<feature type="site" description="Important for substrate specificity" evidence="4">
    <location>
        <position position="76"/>
    </location>
</feature>
<sequence length="194" mass="20465">MKQLRPLVLASASPRRAELLSQIGVKFTARPADIDESAKAGESAETLVQRLAAEKAIAAARLLKEQDTAVVLASDTVVVLDYKALGKPADKVDATSMLSALSNRSHQVMTAVSVLDGTQQTTLCVTTTVHFGPLSAARIDDYWATGEPADKAGSYGIQGIGGQFVKSIEGSYSAVVGLPLYETVQLLTEFGVIE</sequence>
<comment type="cofactor">
    <cofactor evidence="1 4">
        <name>a divalent metal cation</name>
        <dbReference type="ChEBI" id="CHEBI:60240"/>
    </cofactor>
</comment>
<comment type="similarity">
    <text evidence="4">Belongs to the Maf family. YhdE subfamily.</text>
</comment>
<protein>
    <recommendedName>
        <fullName evidence="4">dTTP/UTP pyrophosphatase</fullName>
        <shortName evidence="4">dTTPase/UTPase</shortName>
        <ecNumber evidence="4">3.6.1.9</ecNumber>
    </recommendedName>
    <alternativeName>
        <fullName evidence="4">Nucleoside triphosphate pyrophosphatase</fullName>
    </alternativeName>
    <alternativeName>
        <fullName evidence="4">Nucleotide pyrophosphatase</fullName>
        <shortName evidence="4">Nucleotide PPase</shortName>
    </alternativeName>
</protein>
<comment type="catalytic activity">
    <reaction evidence="4">
        <text>dTTP + H2O = dTMP + diphosphate + H(+)</text>
        <dbReference type="Rhea" id="RHEA:28534"/>
        <dbReference type="ChEBI" id="CHEBI:15377"/>
        <dbReference type="ChEBI" id="CHEBI:15378"/>
        <dbReference type="ChEBI" id="CHEBI:33019"/>
        <dbReference type="ChEBI" id="CHEBI:37568"/>
        <dbReference type="ChEBI" id="CHEBI:63528"/>
        <dbReference type="EC" id="3.6.1.9"/>
    </reaction>
</comment>
<evidence type="ECO:0000313" key="6">
    <source>
        <dbReference type="Proteomes" id="UP000176037"/>
    </source>
</evidence>
<dbReference type="STRING" id="1856405.BFC17_08315"/>
<dbReference type="OrthoDB" id="9807767at2"/>
<keyword evidence="6" id="KW-1185">Reference proteome</keyword>
<gene>
    <name evidence="5" type="ORF">BFC17_08315</name>
</gene>
<dbReference type="PIRSF" id="PIRSF006305">
    <property type="entry name" value="Maf"/>
    <property type="match status" value="1"/>
</dbReference>
<comment type="catalytic activity">
    <reaction evidence="4">
        <text>UTP + H2O = UMP + diphosphate + H(+)</text>
        <dbReference type="Rhea" id="RHEA:29395"/>
        <dbReference type="ChEBI" id="CHEBI:15377"/>
        <dbReference type="ChEBI" id="CHEBI:15378"/>
        <dbReference type="ChEBI" id="CHEBI:33019"/>
        <dbReference type="ChEBI" id="CHEBI:46398"/>
        <dbReference type="ChEBI" id="CHEBI:57865"/>
        <dbReference type="EC" id="3.6.1.9"/>
    </reaction>
</comment>
<dbReference type="CDD" id="cd00555">
    <property type="entry name" value="Maf"/>
    <property type="match status" value="1"/>
</dbReference>
<evidence type="ECO:0000256" key="3">
    <source>
        <dbReference type="ARBA" id="ARBA00023080"/>
    </source>
</evidence>
<feature type="site" description="Important for substrate specificity" evidence="4">
    <location>
        <position position="158"/>
    </location>
</feature>
<dbReference type="AlphaFoldDB" id="A0A1E8F9J6"/>
<dbReference type="RefSeq" id="WP_070178682.1">
    <property type="nucleotide sequence ID" value="NZ_BMJR01000010.1"/>
</dbReference>
<keyword evidence="4" id="KW-0963">Cytoplasm</keyword>
<comment type="subcellular location">
    <subcellularLocation>
        <location evidence="4">Cytoplasm</location>
    </subcellularLocation>
</comment>
<feature type="active site" description="Proton acceptor" evidence="4">
    <location>
        <position position="75"/>
    </location>
</feature>
<evidence type="ECO:0000313" key="5">
    <source>
        <dbReference type="EMBL" id="OFI32213.1"/>
    </source>
</evidence>
<dbReference type="Pfam" id="PF02545">
    <property type="entry name" value="Maf"/>
    <property type="match status" value="1"/>
</dbReference>
<dbReference type="InterPro" id="IPR003697">
    <property type="entry name" value="Maf-like"/>
</dbReference>
<evidence type="ECO:0000256" key="4">
    <source>
        <dbReference type="HAMAP-Rule" id="MF_00528"/>
    </source>
</evidence>
<accession>A0A1E8F9J6</accession>
<dbReference type="HAMAP" id="MF_00528">
    <property type="entry name" value="Maf"/>
    <property type="match status" value="1"/>
</dbReference>
<keyword evidence="3 4" id="KW-0546">Nucleotide metabolism</keyword>
<dbReference type="PANTHER" id="PTHR43213:SF5">
    <property type="entry name" value="BIFUNCTIONAL DTTP_UTP PYROPHOSPHATASE_METHYLTRANSFERASE PROTEIN-RELATED"/>
    <property type="match status" value="1"/>
</dbReference>
<dbReference type="EMBL" id="MJIC01000021">
    <property type="protein sequence ID" value="OFI32213.1"/>
    <property type="molecule type" value="Genomic_DNA"/>
</dbReference>
<dbReference type="GO" id="GO:0009117">
    <property type="term" value="P:nucleotide metabolic process"/>
    <property type="evidence" value="ECO:0007669"/>
    <property type="project" value="UniProtKB-KW"/>
</dbReference>
<evidence type="ECO:0000256" key="1">
    <source>
        <dbReference type="ARBA" id="ARBA00001968"/>
    </source>
</evidence>
<evidence type="ECO:0000256" key="2">
    <source>
        <dbReference type="ARBA" id="ARBA00022801"/>
    </source>
</evidence>
<dbReference type="Proteomes" id="UP000176037">
    <property type="component" value="Unassembled WGS sequence"/>
</dbReference>
<keyword evidence="2 4" id="KW-0378">Hydrolase</keyword>
<comment type="caution">
    <text evidence="4">Lacks conserved residue(s) required for the propagation of feature annotation.</text>
</comment>
<dbReference type="PANTHER" id="PTHR43213">
    <property type="entry name" value="BIFUNCTIONAL DTTP/UTP PYROPHOSPHATASE/METHYLTRANSFERASE PROTEIN-RELATED"/>
    <property type="match status" value="1"/>
</dbReference>
<dbReference type="SUPFAM" id="SSF52972">
    <property type="entry name" value="ITPase-like"/>
    <property type="match status" value="1"/>
</dbReference>
<proteinExistence type="inferred from homology"/>
<organism evidence="5 6">
    <name type="scientific">Alteromonas lipolytica</name>
    <dbReference type="NCBI Taxonomy" id="1856405"/>
    <lineage>
        <taxon>Bacteria</taxon>
        <taxon>Pseudomonadati</taxon>
        <taxon>Pseudomonadota</taxon>
        <taxon>Gammaproteobacteria</taxon>
        <taxon>Alteromonadales</taxon>
        <taxon>Alteromonadaceae</taxon>
        <taxon>Alteromonas/Salinimonas group</taxon>
        <taxon>Alteromonas</taxon>
    </lineage>
</organism>
<comment type="function">
    <text evidence="4">Nucleoside triphosphate pyrophosphatase that hydrolyzes dTTP and UTP. May have a dual role in cell division arrest and in preventing the incorporation of modified nucleotides into cellular nucleic acids.</text>
</comment>
<dbReference type="InterPro" id="IPR029001">
    <property type="entry name" value="ITPase-like_fam"/>
</dbReference>
<name>A0A1E8F9J6_9ALTE</name>
<dbReference type="GO" id="GO:0005737">
    <property type="term" value="C:cytoplasm"/>
    <property type="evidence" value="ECO:0007669"/>
    <property type="project" value="UniProtKB-SubCell"/>
</dbReference>
<reference evidence="5 6" key="1">
    <citation type="submission" date="2016-09" db="EMBL/GenBank/DDBJ databases">
        <title>Alteromonas lipolytica, a new species isolated from sea water.</title>
        <authorList>
            <person name="Wu Y.-H."/>
            <person name="Cheng H."/>
            <person name="Xu X.-W."/>
        </authorList>
    </citation>
    <scope>NUCLEOTIDE SEQUENCE [LARGE SCALE GENOMIC DNA]</scope>
    <source>
        <strain evidence="5 6">JW12</strain>
    </source>
</reference>
<dbReference type="NCBIfam" id="TIGR00172">
    <property type="entry name" value="maf"/>
    <property type="match status" value="1"/>
</dbReference>
<dbReference type="GO" id="GO:0036218">
    <property type="term" value="F:dTTP diphosphatase activity"/>
    <property type="evidence" value="ECO:0007669"/>
    <property type="project" value="RHEA"/>
</dbReference>
<comment type="caution">
    <text evidence="5">The sequence shown here is derived from an EMBL/GenBank/DDBJ whole genome shotgun (WGS) entry which is preliminary data.</text>
</comment>
<feature type="site" description="Important for substrate specificity" evidence="4">
    <location>
        <position position="15"/>
    </location>
</feature>
<dbReference type="GO" id="GO:0036221">
    <property type="term" value="F:UTP diphosphatase activity"/>
    <property type="evidence" value="ECO:0007669"/>
    <property type="project" value="RHEA"/>
</dbReference>
<dbReference type="Gene3D" id="3.90.950.10">
    <property type="match status" value="1"/>
</dbReference>
<dbReference type="EC" id="3.6.1.9" evidence="4"/>